<dbReference type="SUPFAM" id="SSF52777">
    <property type="entry name" value="CoA-dependent acyltransferases"/>
    <property type="match status" value="2"/>
</dbReference>
<evidence type="ECO:0000313" key="4">
    <source>
        <dbReference type="Proteomes" id="UP000694569"/>
    </source>
</evidence>
<keyword evidence="4" id="KW-1185">Reference proteome</keyword>
<name>A0A8C5PGZ5_9ANUR</name>
<dbReference type="GeneTree" id="ENSGT01150000286999"/>
<evidence type="ECO:0000259" key="2">
    <source>
        <dbReference type="Pfam" id="PF00755"/>
    </source>
</evidence>
<evidence type="ECO:0000313" key="3">
    <source>
        <dbReference type="Ensembl" id="ENSLLEP00000022650.1"/>
    </source>
</evidence>
<dbReference type="AlphaFoldDB" id="A0A8C5PGZ5"/>
<protein>
    <submittedName>
        <fullName evidence="3">Carnitine palmitoyltransferase 2</fullName>
    </submittedName>
</protein>
<reference evidence="3" key="1">
    <citation type="submission" date="2025-08" db="UniProtKB">
        <authorList>
            <consortium name="Ensembl"/>
        </authorList>
    </citation>
    <scope>IDENTIFICATION</scope>
</reference>
<dbReference type="Ensembl" id="ENSLLET00000023521.1">
    <property type="protein sequence ID" value="ENSLLEP00000022650.1"/>
    <property type="gene ID" value="ENSLLEG00000014337.1"/>
</dbReference>
<evidence type="ECO:0000256" key="1">
    <source>
        <dbReference type="ARBA" id="ARBA00005232"/>
    </source>
</evidence>
<dbReference type="OrthoDB" id="240216at2759"/>
<dbReference type="GO" id="GO:0004095">
    <property type="term" value="F:carnitine O-palmitoyltransferase activity"/>
    <property type="evidence" value="ECO:0007669"/>
    <property type="project" value="TreeGrafter"/>
</dbReference>
<proteinExistence type="inferred from homology"/>
<dbReference type="InterPro" id="IPR039551">
    <property type="entry name" value="Cho/carn_acyl_trans"/>
</dbReference>
<dbReference type="PROSITE" id="PS00439">
    <property type="entry name" value="ACYLTRANSF_C_1"/>
    <property type="match status" value="1"/>
</dbReference>
<organism evidence="3 4">
    <name type="scientific">Leptobrachium leishanense</name>
    <name type="common">Leishan spiny toad</name>
    <dbReference type="NCBI Taxonomy" id="445787"/>
    <lineage>
        <taxon>Eukaryota</taxon>
        <taxon>Metazoa</taxon>
        <taxon>Chordata</taxon>
        <taxon>Craniata</taxon>
        <taxon>Vertebrata</taxon>
        <taxon>Euteleostomi</taxon>
        <taxon>Amphibia</taxon>
        <taxon>Batrachia</taxon>
        <taxon>Anura</taxon>
        <taxon>Pelobatoidea</taxon>
        <taxon>Megophryidae</taxon>
        <taxon>Leptobrachium</taxon>
    </lineage>
</organism>
<dbReference type="PANTHER" id="PTHR22589">
    <property type="entry name" value="CARNITINE O-ACYLTRANSFERASE"/>
    <property type="match status" value="1"/>
</dbReference>
<dbReference type="InterPro" id="IPR000542">
    <property type="entry name" value="Carn_acyl_trans"/>
</dbReference>
<dbReference type="GO" id="GO:0006635">
    <property type="term" value="P:fatty acid beta-oxidation"/>
    <property type="evidence" value="ECO:0007669"/>
    <property type="project" value="TreeGrafter"/>
</dbReference>
<dbReference type="Pfam" id="PF00755">
    <property type="entry name" value="Carn_acyltransf"/>
    <property type="match status" value="1"/>
</dbReference>
<dbReference type="PANTHER" id="PTHR22589:SF16">
    <property type="entry name" value="CARNITINE O-PALMITOYLTRANSFERASE 2, MITOCHONDRIAL"/>
    <property type="match status" value="1"/>
</dbReference>
<gene>
    <name evidence="3" type="primary">CPT2</name>
</gene>
<dbReference type="GO" id="GO:0005739">
    <property type="term" value="C:mitochondrion"/>
    <property type="evidence" value="ECO:0007669"/>
    <property type="project" value="TreeGrafter"/>
</dbReference>
<comment type="similarity">
    <text evidence="1">Belongs to the carnitine/choline acetyltransferase family.</text>
</comment>
<reference evidence="3" key="2">
    <citation type="submission" date="2025-09" db="UniProtKB">
        <authorList>
            <consortium name="Ensembl"/>
        </authorList>
    </citation>
    <scope>IDENTIFICATION</scope>
</reference>
<feature type="domain" description="Choline/carnitine acyltransferase" evidence="2">
    <location>
        <begin position="114"/>
        <end position="209"/>
    </location>
</feature>
<dbReference type="InterPro" id="IPR023213">
    <property type="entry name" value="CAT-like_dom_sf"/>
</dbReference>
<sequence>MAQLLTKSCFGRGGPAGPPCSLLLRAYSAGSPDTEYVHRSIVPTMHFQKSLPRLPIPKLEDTMKRYLNAQTPLLDAEQFSKTEQLAKTFQAGAGQQLHDELVSQDKQNKHTSYISGQGFDRHLFGMRNLAASKGLALPEFYQDPAYTRINHNILSTSTLTSPAVQFGGFAPVVADGFGVGYGMHDDWMGCNVSAYPARDVKQFVQCVHQSLEDIFKVLEEKSVKS</sequence>
<accession>A0A8C5PGZ5</accession>
<dbReference type="Gene3D" id="3.30.559.10">
    <property type="entry name" value="Chloramphenicol acetyltransferase-like domain"/>
    <property type="match status" value="2"/>
</dbReference>
<dbReference type="Proteomes" id="UP000694569">
    <property type="component" value="Unplaced"/>
</dbReference>